<accession>A0AAD4UZN8</accession>
<sequence length="68" mass="7578">MEKLAGNLETSGHYPARLSSSKVAASDDVLCEFRFGEGQCELRFCFFFLLSCSARFSVVQLNSSVYAR</sequence>
<protein>
    <submittedName>
        <fullName evidence="1">Uncharacterized protein</fullName>
    </submittedName>
</protein>
<keyword evidence="2" id="KW-1185">Reference proteome</keyword>
<dbReference type="EMBL" id="JAJFAZ020000008">
    <property type="protein sequence ID" value="KAI5315648.1"/>
    <property type="molecule type" value="Genomic_DNA"/>
</dbReference>
<evidence type="ECO:0000313" key="1">
    <source>
        <dbReference type="EMBL" id="KAI5315648.1"/>
    </source>
</evidence>
<dbReference type="AlphaFoldDB" id="A0AAD4UZN8"/>
<proteinExistence type="predicted"/>
<comment type="caution">
    <text evidence="1">The sequence shown here is derived from an EMBL/GenBank/DDBJ whole genome shotgun (WGS) entry which is preliminary data.</text>
</comment>
<evidence type="ECO:0000313" key="2">
    <source>
        <dbReference type="Proteomes" id="UP001054821"/>
    </source>
</evidence>
<gene>
    <name evidence="1" type="ORF">L3X38_044824</name>
</gene>
<reference evidence="1 2" key="1">
    <citation type="journal article" date="2022" name="G3 (Bethesda)">
        <title>Whole-genome sequence and methylome profiling of the almond [Prunus dulcis (Mill.) D.A. Webb] cultivar 'Nonpareil'.</title>
        <authorList>
            <person name="D'Amico-Willman K.M."/>
            <person name="Ouma W.Z."/>
            <person name="Meulia T."/>
            <person name="Sideli G.M."/>
            <person name="Gradziel T.M."/>
            <person name="Fresnedo-Ramirez J."/>
        </authorList>
    </citation>
    <scope>NUCLEOTIDE SEQUENCE [LARGE SCALE GENOMIC DNA]</scope>
    <source>
        <strain evidence="1">Clone GOH B32 T37-40</strain>
    </source>
</reference>
<dbReference type="Proteomes" id="UP001054821">
    <property type="component" value="Chromosome 8"/>
</dbReference>
<name>A0AAD4UZN8_PRUDU</name>
<organism evidence="1 2">
    <name type="scientific">Prunus dulcis</name>
    <name type="common">Almond</name>
    <name type="synonym">Amygdalus dulcis</name>
    <dbReference type="NCBI Taxonomy" id="3755"/>
    <lineage>
        <taxon>Eukaryota</taxon>
        <taxon>Viridiplantae</taxon>
        <taxon>Streptophyta</taxon>
        <taxon>Embryophyta</taxon>
        <taxon>Tracheophyta</taxon>
        <taxon>Spermatophyta</taxon>
        <taxon>Magnoliopsida</taxon>
        <taxon>eudicotyledons</taxon>
        <taxon>Gunneridae</taxon>
        <taxon>Pentapetalae</taxon>
        <taxon>rosids</taxon>
        <taxon>fabids</taxon>
        <taxon>Rosales</taxon>
        <taxon>Rosaceae</taxon>
        <taxon>Amygdaloideae</taxon>
        <taxon>Amygdaleae</taxon>
        <taxon>Prunus</taxon>
    </lineage>
</organism>